<protein>
    <recommendedName>
        <fullName evidence="8">C2H2-type domain-containing protein</fullName>
    </recommendedName>
</protein>
<gene>
    <name evidence="6" type="ORF">QTO34_018784</name>
</gene>
<evidence type="ECO:0008006" key="8">
    <source>
        <dbReference type="Google" id="ProtNLM"/>
    </source>
</evidence>
<comment type="caution">
    <text evidence="6">The sequence shown here is derived from an EMBL/GenBank/DDBJ whole genome shotgun (WGS) entry which is preliminary data.</text>
</comment>
<sequence>MGIWCLWRFSLPTKINCPTGARGTALNEGRRSSAVQEYLFETKMSALKQNTSEGPALEDHERNHTGEKSYKGKECGIAYMKISFLLNHHKIHISNLIDVLNVDIFS</sequence>
<dbReference type="InterPro" id="IPR036236">
    <property type="entry name" value="Znf_C2H2_sf"/>
</dbReference>
<keyword evidence="2" id="KW-0677">Repeat</keyword>
<keyword evidence="7" id="KW-1185">Reference proteome</keyword>
<dbReference type="EMBL" id="JAULJE010000008">
    <property type="protein sequence ID" value="KAK1340219.1"/>
    <property type="molecule type" value="Genomic_DNA"/>
</dbReference>
<reference evidence="6" key="1">
    <citation type="submission" date="2023-06" db="EMBL/GenBank/DDBJ databases">
        <title>Reference genome for the Northern bat (Eptesicus nilssonii), a most northern bat species.</title>
        <authorList>
            <person name="Laine V.N."/>
            <person name="Pulliainen A.T."/>
            <person name="Lilley T.M."/>
        </authorList>
    </citation>
    <scope>NUCLEOTIDE SEQUENCE</scope>
    <source>
        <strain evidence="6">BLF_Eptnil</strain>
        <tissue evidence="6">Kidney</tissue>
    </source>
</reference>
<dbReference type="Gene3D" id="3.30.160.60">
    <property type="entry name" value="Classic Zinc Finger"/>
    <property type="match status" value="1"/>
</dbReference>
<evidence type="ECO:0000256" key="4">
    <source>
        <dbReference type="ARBA" id="ARBA00022833"/>
    </source>
</evidence>
<evidence type="ECO:0000313" key="6">
    <source>
        <dbReference type="EMBL" id="KAK1340219.1"/>
    </source>
</evidence>
<evidence type="ECO:0000256" key="1">
    <source>
        <dbReference type="ARBA" id="ARBA00022723"/>
    </source>
</evidence>
<evidence type="ECO:0000256" key="3">
    <source>
        <dbReference type="ARBA" id="ARBA00022771"/>
    </source>
</evidence>
<dbReference type="FunFam" id="3.30.160.60:FF:002343">
    <property type="entry name" value="Zinc finger protein 33A"/>
    <property type="match status" value="1"/>
</dbReference>
<feature type="region of interest" description="Disordered" evidence="5">
    <location>
        <begin position="49"/>
        <end position="69"/>
    </location>
</feature>
<keyword evidence="4" id="KW-0862">Zinc</keyword>
<feature type="compositionally biased region" description="Basic and acidic residues" evidence="5">
    <location>
        <begin position="57"/>
        <end position="69"/>
    </location>
</feature>
<accession>A0AA40HZG6</accession>
<name>A0AA40HZG6_CNENI</name>
<evidence type="ECO:0000256" key="2">
    <source>
        <dbReference type="ARBA" id="ARBA00022737"/>
    </source>
</evidence>
<organism evidence="6 7">
    <name type="scientific">Cnephaeus nilssonii</name>
    <name type="common">Northern bat</name>
    <name type="synonym">Eptesicus nilssonii</name>
    <dbReference type="NCBI Taxonomy" id="3371016"/>
    <lineage>
        <taxon>Eukaryota</taxon>
        <taxon>Metazoa</taxon>
        <taxon>Chordata</taxon>
        <taxon>Craniata</taxon>
        <taxon>Vertebrata</taxon>
        <taxon>Euteleostomi</taxon>
        <taxon>Mammalia</taxon>
        <taxon>Eutheria</taxon>
        <taxon>Laurasiatheria</taxon>
        <taxon>Chiroptera</taxon>
        <taxon>Yangochiroptera</taxon>
        <taxon>Vespertilionidae</taxon>
        <taxon>Cnephaeus</taxon>
    </lineage>
</organism>
<keyword evidence="1" id="KW-0479">Metal-binding</keyword>
<evidence type="ECO:0000313" key="7">
    <source>
        <dbReference type="Proteomes" id="UP001177744"/>
    </source>
</evidence>
<keyword evidence="3" id="KW-0863">Zinc-finger</keyword>
<proteinExistence type="predicted"/>
<dbReference type="AlphaFoldDB" id="A0AA40HZG6"/>
<evidence type="ECO:0000256" key="5">
    <source>
        <dbReference type="SAM" id="MobiDB-lite"/>
    </source>
</evidence>
<dbReference type="Proteomes" id="UP001177744">
    <property type="component" value="Unassembled WGS sequence"/>
</dbReference>
<dbReference type="GO" id="GO:0008270">
    <property type="term" value="F:zinc ion binding"/>
    <property type="evidence" value="ECO:0007669"/>
    <property type="project" value="UniProtKB-KW"/>
</dbReference>
<dbReference type="SUPFAM" id="SSF57667">
    <property type="entry name" value="beta-beta-alpha zinc fingers"/>
    <property type="match status" value="1"/>
</dbReference>